<dbReference type="GO" id="GO:0005680">
    <property type="term" value="C:anaphase-promoting complex"/>
    <property type="evidence" value="ECO:0007669"/>
    <property type="project" value="TreeGrafter"/>
</dbReference>
<keyword evidence="1" id="KW-0802">TPR repeat</keyword>
<dbReference type="AlphaFoldDB" id="A0AAD5REH1"/>
<dbReference type="GO" id="GO:0045842">
    <property type="term" value="P:positive regulation of mitotic metaphase/anaphase transition"/>
    <property type="evidence" value="ECO:0007669"/>
    <property type="project" value="TreeGrafter"/>
</dbReference>
<sequence length="373" mass="41424">MLKHFFDAEIRFRYHKCLVKEKKFEEALAVLAKISGHQYIPKVRYAMAKLLSGKDHKGVNYSTLYLQDVFTHCNSAFGSLSTVLRSGASTAYNVDIDVICESVEASSSANLTAWLEAQKLLGSGQPEQALKIMSLLGTNNPKILTEIGSVYSRLGMWHEARSELAKAHSLDSEQHYAMDTLALLYAQNSPPMAKELESLATQLMNSNENAVEAWIAAGHLARCQGKSRTALFFAQKACNKTVLGDKPKSEAMLLKAYVLLDHAAAIKRDVKNIDLYELQVVTCLQRAKIREARSAVAICVQNLPNCPRARVLKAQVLLASANEKEEALAILEEVVLAHPYLLEAVWLLISQYDNTQNYQKGIEVLKKLTEVLS</sequence>
<comment type="caution">
    <text evidence="2">The sequence shown here is derived from an EMBL/GenBank/DDBJ whole genome shotgun (WGS) entry which is preliminary data.</text>
</comment>
<dbReference type="Gene3D" id="1.25.40.10">
    <property type="entry name" value="Tetratricopeptide repeat domain"/>
    <property type="match status" value="3"/>
</dbReference>
<keyword evidence="3" id="KW-1185">Reference proteome</keyword>
<evidence type="ECO:0000313" key="2">
    <source>
        <dbReference type="EMBL" id="KAJ1374814.1"/>
    </source>
</evidence>
<gene>
    <name evidence="2" type="primary">ANAPC7_3</name>
    <name evidence="2" type="ORF">KIN20_037633</name>
</gene>
<dbReference type="GO" id="GO:0016567">
    <property type="term" value="P:protein ubiquitination"/>
    <property type="evidence" value="ECO:0007669"/>
    <property type="project" value="TreeGrafter"/>
</dbReference>
<organism evidence="2 3">
    <name type="scientific">Parelaphostrongylus tenuis</name>
    <name type="common">Meningeal worm</name>
    <dbReference type="NCBI Taxonomy" id="148309"/>
    <lineage>
        <taxon>Eukaryota</taxon>
        <taxon>Metazoa</taxon>
        <taxon>Ecdysozoa</taxon>
        <taxon>Nematoda</taxon>
        <taxon>Chromadorea</taxon>
        <taxon>Rhabditida</taxon>
        <taxon>Rhabditina</taxon>
        <taxon>Rhabditomorpha</taxon>
        <taxon>Strongyloidea</taxon>
        <taxon>Metastrongylidae</taxon>
        <taxon>Parelaphostrongylus</taxon>
    </lineage>
</organism>
<dbReference type="GO" id="GO:0051301">
    <property type="term" value="P:cell division"/>
    <property type="evidence" value="ECO:0007669"/>
    <property type="project" value="TreeGrafter"/>
</dbReference>
<dbReference type="SUPFAM" id="SSF48452">
    <property type="entry name" value="TPR-like"/>
    <property type="match status" value="1"/>
</dbReference>
<dbReference type="Proteomes" id="UP001196413">
    <property type="component" value="Unassembled WGS sequence"/>
</dbReference>
<protein>
    <submittedName>
        <fullName evidence="2">Anaphase promoting complex subunit 7</fullName>
    </submittedName>
</protein>
<dbReference type="PANTHER" id="PTHR12558:SF36">
    <property type="entry name" value="ANAPHASE-PROMOTING COMPLEX SUBUNIT 7"/>
    <property type="match status" value="1"/>
</dbReference>
<dbReference type="EMBL" id="JAHQIW010007487">
    <property type="protein sequence ID" value="KAJ1374814.1"/>
    <property type="molecule type" value="Genomic_DNA"/>
</dbReference>
<accession>A0AAD5REH1</accession>
<dbReference type="PANTHER" id="PTHR12558">
    <property type="entry name" value="CELL DIVISION CYCLE 16,23,27"/>
    <property type="match status" value="1"/>
</dbReference>
<reference evidence="2" key="1">
    <citation type="submission" date="2021-06" db="EMBL/GenBank/DDBJ databases">
        <title>Parelaphostrongylus tenuis whole genome reference sequence.</title>
        <authorList>
            <person name="Garwood T.J."/>
            <person name="Larsen P.A."/>
            <person name="Fountain-Jones N.M."/>
            <person name="Garbe J.R."/>
            <person name="Macchietto M.G."/>
            <person name="Kania S.A."/>
            <person name="Gerhold R.W."/>
            <person name="Richards J.E."/>
            <person name="Wolf T.M."/>
        </authorList>
    </citation>
    <scope>NUCLEOTIDE SEQUENCE</scope>
    <source>
        <strain evidence="2">MNPRO001-30</strain>
        <tissue evidence="2">Meninges</tissue>
    </source>
</reference>
<proteinExistence type="predicted"/>
<name>A0AAD5REH1_PARTN</name>
<dbReference type="InterPro" id="IPR011990">
    <property type="entry name" value="TPR-like_helical_dom_sf"/>
</dbReference>
<evidence type="ECO:0000256" key="1">
    <source>
        <dbReference type="ARBA" id="ARBA00022803"/>
    </source>
</evidence>
<evidence type="ECO:0000313" key="3">
    <source>
        <dbReference type="Proteomes" id="UP001196413"/>
    </source>
</evidence>